<evidence type="ECO:0000259" key="3">
    <source>
        <dbReference type="SMART" id="SM00093"/>
    </source>
</evidence>
<evidence type="ECO:0000256" key="2">
    <source>
        <dbReference type="RuleBase" id="RU000411"/>
    </source>
</evidence>
<dbReference type="Gene3D" id="2.10.310.10">
    <property type="entry name" value="Serpins superfamily"/>
    <property type="match status" value="1"/>
</dbReference>
<dbReference type="SUPFAM" id="SSF56574">
    <property type="entry name" value="Serpins"/>
    <property type="match status" value="1"/>
</dbReference>
<evidence type="ECO:0000313" key="4">
    <source>
        <dbReference type="EMBL" id="EXB37633.1"/>
    </source>
</evidence>
<dbReference type="KEGG" id="mnt:21404679"/>
<dbReference type="InterPro" id="IPR000215">
    <property type="entry name" value="Serpin_fam"/>
</dbReference>
<dbReference type="AlphaFoldDB" id="W9QQ86"/>
<dbReference type="Gene3D" id="6.20.40.10">
    <property type="match status" value="1"/>
</dbReference>
<dbReference type="InterPro" id="IPR042178">
    <property type="entry name" value="Serpin_sf_1"/>
</dbReference>
<evidence type="ECO:0000256" key="1">
    <source>
        <dbReference type="ARBA" id="ARBA00009500"/>
    </source>
</evidence>
<dbReference type="eggNOG" id="KOG2392">
    <property type="taxonomic scope" value="Eukaryota"/>
</dbReference>
<dbReference type="OrthoDB" id="1193913at2759"/>
<name>W9QQ86_9ROSA</name>
<dbReference type="InterPro" id="IPR023795">
    <property type="entry name" value="Serpin_CS"/>
</dbReference>
<evidence type="ECO:0000313" key="5">
    <source>
        <dbReference type="Proteomes" id="UP000030645"/>
    </source>
</evidence>
<organism evidence="4 5">
    <name type="scientific">Morus notabilis</name>
    <dbReference type="NCBI Taxonomy" id="981085"/>
    <lineage>
        <taxon>Eukaryota</taxon>
        <taxon>Viridiplantae</taxon>
        <taxon>Streptophyta</taxon>
        <taxon>Embryophyta</taxon>
        <taxon>Tracheophyta</taxon>
        <taxon>Spermatophyta</taxon>
        <taxon>Magnoliopsida</taxon>
        <taxon>eudicotyledons</taxon>
        <taxon>Gunneridae</taxon>
        <taxon>Pentapetalae</taxon>
        <taxon>rosids</taxon>
        <taxon>fabids</taxon>
        <taxon>Rosales</taxon>
        <taxon>Moraceae</taxon>
        <taxon>Moreae</taxon>
        <taxon>Morus</taxon>
    </lineage>
</organism>
<comment type="similarity">
    <text evidence="1 2">Belongs to the serpin family.</text>
</comment>
<dbReference type="PROSITE" id="PS00284">
    <property type="entry name" value="SERPIN"/>
    <property type="match status" value="1"/>
</dbReference>
<reference evidence="5" key="1">
    <citation type="submission" date="2013-01" db="EMBL/GenBank/DDBJ databases">
        <title>Draft Genome Sequence of a Mulberry Tree, Morus notabilis C.K. Schneid.</title>
        <authorList>
            <person name="He N."/>
            <person name="Zhao S."/>
        </authorList>
    </citation>
    <scope>NUCLEOTIDE SEQUENCE</scope>
</reference>
<dbReference type="SMART" id="SM00093">
    <property type="entry name" value="SERPIN"/>
    <property type="match status" value="1"/>
</dbReference>
<dbReference type="Gene3D" id="3.30.497.10">
    <property type="entry name" value="Antithrombin, subunit I, domain 2"/>
    <property type="match status" value="1"/>
</dbReference>
<accession>W9QQ86</accession>
<dbReference type="EMBL" id="KE343643">
    <property type="protein sequence ID" value="EXB37633.1"/>
    <property type="molecule type" value="Genomic_DNA"/>
</dbReference>
<gene>
    <name evidence="4" type="ORF">L484_021839</name>
</gene>
<dbReference type="Pfam" id="PF00079">
    <property type="entry name" value="Serpin"/>
    <property type="match status" value="1"/>
</dbReference>
<feature type="domain" description="Serpin" evidence="3">
    <location>
        <begin position="10"/>
        <end position="410"/>
    </location>
</feature>
<keyword evidence="5" id="KW-1185">Reference proteome</keyword>
<dbReference type="CDD" id="cd02043">
    <property type="entry name" value="serpinP_plants"/>
    <property type="match status" value="1"/>
</dbReference>
<dbReference type="InterPro" id="IPR042185">
    <property type="entry name" value="Serpin_sf_2"/>
</dbReference>
<dbReference type="GO" id="GO:0005615">
    <property type="term" value="C:extracellular space"/>
    <property type="evidence" value="ECO:0007669"/>
    <property type="project" value="InterPro"/>
</dbReference>
<dbReference type="InterPro" id="IPR036186">
    <property type="entry name" value="Serpin_sf"/>
</dbReference>
<dbReference type="PANTHER" id="PTHR11461:SF211">
    <property type="entry name" value="GH10112P-RELATED"/>
    <property type="match status" value="1"/>
</dbReference>
<dbReference type="InterPro" id="IPR023796">
    <property type="entry name" value="Serpin_dom"/>
</dbReference>
<dbReference type="GO" id="GO:0004867">
    <property type="term" value="F:serine-type endopeptidase inhibitor activity"/>
    <property type="evidence" value="ECO:0007669"/>
    <property type="project" value="InterPro"/>
</dbReference>
<protein>
    <recommendedName>
        <fullName evidence="3">Serpin domain-containing protein</fullName>
    </recommendedName>
</protein>
<dbReference type="Gene3D" id="2.30.39.10">
    <property type="entry name" value="Alpha-1-antitrypsin, domain 1"/>
    <property type="match status" value="1"/>
</dbReference>
<proteinExistence type="inferred from homology"/>
<dbReference type="Proteomes" id="UP000030645">
    <property type="component" value="Unassembled WGS sequence"/>
</dbReference>
<sequence length="413" mass="46756">MDFCVRMASQVMLNEITSNKDGSNSKNVVLSPLSINMVLNMLASGSSGKTSEQFLDILGSRDLNDLNSNSSTIMSLLVDTTQNDTVEPPMAEPVHIIVRHRKGLLSVPNKRQGKAPVFNLVNALWVDHRYPLIHSYKEITNTIYKAQVKNVDLVHEAEQVKKEVNSWAAKETKGLIKEIVPQQSKLSPPLCLANALYFKGDWVSPFDTKVTRDEDFHLLNGKTTKVPFMSEYYKYRQYGSFKDFKLLKLSYETGQCKSKQFSMYIFLPHANDGLKDLIEKFNSDPTLFLQPTQFSLREQELSMLKIPKMKFTYDFDVQEHMKVKGLTLPFDPLHADFTNMVDPRGVFVDSILHKACIEVNEEGTEAAAVTGARMMTMSLKPSFVADHPFMFMIVEDFSKLVVFTGAVVNPLLD</sequence>
<dbReference type="PANTHER" id="PTHR11461">
    <property type="entry name" value="SERINE PROTEASE INHIBITOR, SERPIN"/>
    <property type="match status" value="1"/>
</dbReference>
<dbReference type="STRING" id="981085.W9QQ86"/>